<name>A0A367XV56_9MICO</name>
<dbReference type="RefSeq" id="WP_114118538.1">
    <property type="nucleotide sequence ID" value="NZ_BMHU01000005.1"/>
</dbReference>
<dbReference type="CDD" id="cd01127">
    <property type="entry name" value="TrwB_TraG_TraD_VirD4"/>
    <property type="match status" value="1"/>
</dbReference>
<dbReference type="SUPFAM" id="SSF52540">
    <property type="entry name" value="P-loop containing nucleoside triphosphate hydrolases"/>
    <property type="match status" value="2"/>
</dbReference>
<dbReference type="InterPro" id="IPR003593">
    <property type="entry name" value="AAA+_ATPase"/>
</dbReference>
<evidence type="ECO:0000256" key="2">
    <source>
        <dbReference type="ARBA" id="ARBA00022840"/>
    </source>
</evidence>
<comment type="caution">
    <text evidence="5">The sequence shown here is derived from an EMBL/GenBank/DDBJ whole genome shotgun (WGS) entry which is preliminary data.</text>
</comment>
<keyword evidence="6" id="KW-1185">Reference proteome</keyword>
<evidence type="ECO:0000256" key="3">
    <source>
        <dbReference type="PROSITE-ProRule" id="PRU00289"/>
    </source>
</evidence>
<evidence type="ECO:0000313" key="5">
    <source>
        <dbReference type="EMBL" id="RCK57100.1"/>
    </source>
</evidence>
<dbReference type="CDD" id="cd01120">
    <property type="entry name" value="RecA-like_superfamily"/>
    <property type="match status" value="1"/>
</dbReference>
<dbReference type="InterPro" id="IPR050206">
    <property type="entry name" value="FtsK/SpoIIIE/SftA"/>
</dbReference>
<evidence type="ECO:0000259" key="4">
    <source>
        <dbReference type="PROSITE" id="PS50901"/>
    </source>
</evidence>
<keyword evidence="1 3" id="KW-0547">Nucleotide-binding</keyword>
<protein>
    <submittedName>
        <fullName evidence="5">Cell division protein FtsK</fullName>
    </submittedName>
</protein>
<keyword evidence="5" id="KW-0131">Cell cycle</keyword>
<dbReference type="Proteomes" id="UP000253508">
    <property type="component" value="Unassembled WGS sequence"/>
</dbReference>
<accession>A0A367XV56</accession>
<dbReference type="GO" id="GO:0051301">
    <property type="term" value="P:cell division"/>
    <property type="evidence" value="ECO:0007669"/>
    <property type="project" value="UniProtKB-KW"/>
</dbReference>
<keyword evidence="2 3" id="KW-0067">ATP-binding</keyword>
<dbReference type="GO" id="GO:0003677">
    <property type="term" value="F:DNA binding"/>
    <property type="evidence" value="ECO:0007669"/>
    <property type="project" value="InterPro"/>
</dbReference>
<dbReference type="AlphaFoldDB" id="A0A367XV56"/>
<gene>
    <name evidence="5" type="ORF">DTO57_12365</name>
</gene>
<dbReference type="EMBL" id="QORO01000005">
    <property type="protein sequence ID" value="RCK57100.1"/>
    <property type="molecule type" value="Genomic_DNA"/>
</dbReference>
<dbReference type="Pfam" id="PF01580">
    <property type="entry name" value="FtsK_SpoIIIE"/>
    <property type="match status" value="1"/>
</dbReference>
<dbReference type="SMART" id="SM00382">
    <property type="entry name" value="AAA"/>
    <property type="match status" value="2"/>
</dbReference>
<dbReference type="Gene3D" id="3.40.50.300">
    <property type="entry name" value="P-loop containing nucleotide triphosphate hydrolases"/>
    <property type="match status" value="3"/>
</dbReference>
<dbReference type="InterPro" id="IPR027417">
    <property type="entry name" value="P-loop_NTPase"/>
</dbReference>
<dbReference type="PROSITE" id="PS50901">
    <property type="entry name" value="FTSK"/>
    <property type="match status" value="1"/>
</dbReference>
<reference evidence="5 6" key="1">
    <citation type="submission" date="2018-07" db="EMBL/GenBank/DDBJ databases">
        <title>Microbacterium endoborsara sp. nov., a novel actinobacterium isolated from Borszczowia aralocaspica.</title>
        <authorList>
            <person name="An D."/>
        </authorList>
    </citation>
    <scope>NUCLEOTIDE SEQUENCE [LARGE SCALE GENOMIC DNA]</scope>
    <source>
        <strain evidence="5 6">C1.15228</strain>
    </source>
</reference>
<feature type="domain" description="FtsK" evidence="4">
    <location>
        <begin position="359"/>
        <end position="545"/>
    </location>
</feature>
<dbReference type="InterPro" id="IPR002543">
    <property type="entry name" value="FtsK_dom"/>
</dbReference>
<dbReference type="GO" id="GO:0005524">
    <property type="term" value="F:ATP binding"/>
    <property type="evidence" value="ECO:0007669"/>
    <property type="project" value="UniProtKB-UniRule"/>
</dbReference>
<dbReference type="PANTHER" id="PTHR22683">
    <property type="entry name" value="SPORULATION PROTEIN RELATED"/>
    <property type="match status" value="1"/>
</dbReference>
<dbReference type="PANTHER" id="PTHR22683:SF1">
    <property type="entry name" value="TYPE VII SECRETION SYSTEM PROTEIN ESSC"/>
    <property type="match status" value="1"/>
</dbReference>
<sequence>MTFAPAETSVAPATRRLAQPLELPDLPEPPSRRPFPLVASIVPVIGAVVMWRLTGSIFMLWFAALGPFMAVGSMLDSARGARRDRRVAEQRLDEACGRMRAEVERRHDEERELRRAATPDAHGAATHDGWLWRRQGALAVGRGDADSIVVVTGGEGEGAERLRAEAETLEAAPVTIAWEHGICVRGDGIVGRAVVRALVAQLVLRHPPTAVALVGRPLGEDWADGIPHLQGAGEGARRVAVLEPGEAVPDGAETVIALVGARDAVPHECAALIELDEGLVGRLVADGGDVALEAEAISIGQARRVSATMTGRIRQAQISLPAGPIPFAHVRERAGNERDMERRPAGLAAAIGLGLHSSDEPAPLVEVDIVADGPHAVVVGTTGAGKSELLTTWISALAAAHSPSELVFLLGDFKGGTAFDHLRSLPHVTGVLTDLDGVGARRAVEGLRAEIHRRERVIAGAGARDIADPRVGLARLVIVIDEFAALLQDHPDLHEVFTDIAARGRALGMHLVLGTQRASGILRDALLANSPLRIALRVAEERESSQLIGAKSAAEVPGDAAHRGVGYVRRAGDAGPQLARFALVSPPDVAALEHAHAGVRPAPGPLLDPLPEVWSPQAVTDVTGALVCGLADEPEAQRQTPVTLAPGTDRGFFVIGGAGSGKTSFARWVAEAGVAGGYRVVHVPRDSEGAWDALERAEQDPPELFVVDDADALIARFPSEYGQAAGERLEQIVRDAGSTGTTVVLTAARMTGAISKIADVLPRRVVLALPAVHDHTAVGADRELYDARRRPGRAVVDGHEAQLAMPEPAPQQAEDPDPVRWRPVAPLTGFVIRAAARRAEALRAAWGDAVRVMLVDEMPPGPLPETGGVPLAIVGDADAWQRQYVTLQAVRVSGDMVVGSDCATELRTLVGERELPPYARPRAARAWHVGGGLPPRRVVLP</sequence>
<keyword evidence="5" id="KW-0132">Cell division</keyword>
<feature type="binding site" evidence="3">
    <location>
        <begin position="380"/>
        <end position="387"/>
    </location>
    <ligand>
        <name>ATP</name>
        <dbReference type="ChEBI" id="CHEBI:30616"/>
    </ligand>
</feature>
<evidence type="ECO:0000256" key="1">
    <source>
        <dbReference type="ARBA" id="ARBA00022741"/>
    </source>
</evidence>
<dbReference type="OrthoDB" id="9807790at2"/>
<organism evidence="5 6">
    <name type="scientific">Microbacterium sorbitolivorans</name>
    <dbReference type="NCBI Taxonomy" id="1867410"/>
    <lineage>
        <taxon>Bacteria</taxon>
        <taxon>Bacillati</taxon>
        <taxon>Actinomycetota</taxon>
        <taxon>Actinomycetes</taxon>
        <taxon>Micrococcales</taxon>
        <taxon>Microbacteriaceae</taxon>
        <taxon>Microbacterium</taxon>
    </lineage>
</organism>
<evidence type="ECO:0000313" key="6">
    <source>
        <dbReference type="Proteomes" id="UP000253508"/>
    </source>
</evidence>
<proteinExistence type="predicted"/>